<dbReference type="AlphaFoldDB" id="A0AAV4Q737"/>
<reference evidence="1 2" key="1">
    <citation type="submission" date="2021-06" db="EMBL/GenBank/DDBJ databases">
        <title>Caerostris extrusa draft genome.</title>
        <authorList>
            <person name="Kono N."/>
            <person name="Arakawa K."/>
        </authorList>
    </citation>
    <scope>NUCLEOTIDE SEQUENCE [LARGE SCALE GENOMIC DNA]</scope>
</reference>
<gene>
    <name evidence="1" type="ORF">CEXT_400471</name>
</gene>
<proteinExistence type="predicted"/>
<name>A0AAV4Q737_CAEEX</name>
<evidence type="ECO:0000313" key="2">
    <source>
        <dbReference type="Proteomes" id="UP001054945"/>
    </source>
</evidence>
<evidence type="ECO:0000313" key="1">
    <source>
        <dbReference type="EMBL" id="GIY04885.1"/>
    </source>
</evidence>
<protein>
    <submittedName>
        <fullName evidence="1">Uncharacterized protein</fullName>
    </submittedName>
</protein>
<dbReference type="EMBL" id="BPLR01005763">
    <property type="protein sequence ID" value="GIY04885.1"/>
    <property type="molecule type" value="Genomic_DNA"/>
</dbReference>
<dbReference type="Proteomes" id="UP001054945">
    <property type="component" value="Unassembled WGS sequence"/>
</dbReference>
<accession>A0AAV4Q737</accession>
<keyword evidence="2" id="KW-1185">Reference proteome</keyword>
<comment type="caution">
    <text evidence="1">The sequence shown here is derived from an EMBL/GenBank/DDBJ whole genome shotgun (WGS) entry which is preliminary data.</text>
</comment>
<organism evidence="1 2">
    <name type="scientific">Caerostris extrusa</name>
    <name type="common">Bark spider</name>
    <name type="synonym">Caerostris bankana</name>
    <dbReference type="NCBI Taxonomy" id="172846"/>
    <lineage>
        <taxon>Eukaryota</taxon>
        <taxon>Metazoa</taxon>
        <taxon>Ecdysozoa</taxon>
        <taxon>Arthropoda</taxon>
        <taxon>Chelicerata</taxon>
        <taxon>Arachnida</taxon>
        <taxon>Araneae</taxon>
        <taxon>Araneomorphae</taxon>
        <taxon>Entelegynae</taxon>
        <taxon>Araneoidea</taxon>
        <taxon>Araneidae</taxon>
        <taxon>Caerostris</taxon>
    </lineage>
</organism>
<sequence length="100" mass="11184">MDLKRWMSLKIVYSKGKVQGAPVNFGDLSSVHLYANFLSEKKDFTVLLADSYRKDEAPLGSTITVTVNNGKIRAEHNEPDIPFLVVMRVVLGFFSAVTHI</sequence>